<keyword evidence="7" id="KW-1185">Reference proteome</keyword>
<dbReference type="InterPro" id="IPR050584">
    <property type="entry name" value="Cholesterol_7-desaturase"/>
</dbReference>
<dbReference type="PANTHER" id="PTHR21266">
    <property type="entry name" value="IRON-SULFUR DOMAIN CONTAINING PROTEIN"/>
    <property type="match status" value="1"/>
</dbReference>
<dbReference type="SUPFAM" id="SSF50022">
    <property type="entry name" value="ISP domain"/>
    <property type="match status" value="1"/>
</dbReference>
<dbReference type="AlphaFoldDB" id="A0AAW2ZSK2"/>
<keyword evidence="4" id="KW-0411">Iron-sulfur</keyword>
<evidence type="ECO:0000256" key="3">
    <source>
        <dbReference type="ARBA" id="ARBA00023004"/>
    </source>
</evidence>
<reference evidence="6 7" key="1">
    <citation type="submission" date="2024-03" db="EMBL/GenBank/DDBJ databases">
        <title>The Acrasis kona genome and developmental transcriptomes reveal deep origins of eukaryotic multicellular pathways.</title>
        <authorList>
            <person name="Sheikh S."/>
            <person name="Fu C.-J."/>
            <person name="Brown M.W."/>
            <person name="Baldauf S.L."/>
        </authorList>
    </citation>
    <scope>NUCLEOTIDE SEQUENCE [LARGE SCALE GENOMIC DNA]</scope>
    <source>
        <strain evidence="6 7">ATCC MYA-3509</strain>
    </source>
</reference>
<dbReference type="InterPro" id="IPR017941">
    <property type="entry name" value="Rieske_2Fe-2S"/>
</dbReference>
<evidence type="ECO:0000259" key="5">
    <source>
        <dbReference type="PROSITE" id="PS51296"/>
    </source>
</evidence>
<evidence type="ECO:0000256" key="4">
    <source>
        <dbReference type="ARBA" id="ARBA00023014"/>
    </source>
</evidence>
<evidence type="ECO:0000313" key="6">
    <source>
        <dbReference type="EMBL" id="KAL0491699.1"/>
    </source>
</evidence>
<evidence type="ECO:0000256" key="2">
    <source>
        <dbReference type="ARBA" id="ARBA00022723"/>
    </source>
</evidence>
<accession>A0AAW2ZSK2</accession>
<gene>
    <name evidence="6" type="ORF">AKO1_010181</name>
</gene>
<keyword evidence="2" id="KW-0479">Metal-binding</keyword>
<dbReference type="PANTHER" id="PTHR21266:SF19">
    <property type="entry name" value="CHLOROPHYLLIDE A OXYGENASE, CHLOROPLASTIC"/>
    <property type="match status" value="1"/>
</dbReference>
<dbReference type="Proteomes" id="UP001431209">
    <property type="component" value="Unassembled WGS sequence"/>
</dbReference>
<evidence type="ECO:0000256" key="1">
    <source>
        <dbReference type="ARBA" id="ARBA00022714"/>
    </source>
</evidence>
<dbReference type="GO" id="GO:0005737">
    <property type="term" value="C:cytoplasm"/>
    <property type="evidence" value="ECO:0007669"/>
    <property type="project" value="TreeGrafter"/>
</dbReference>
<proteinExistence type="predicted"/>
<organism evidence="6 7">
    <name type="scientific">Acrasis kona</name>
    <dbReference type="NCBI Taxonomy" id="1008807"/>
    <lineage>
        <taxon>Eukaryota</taxon>
        <taxon>Discoba</taxon>
        <taxon>Heterolobosea</taxon>
        <taxon>Tetramitia</taxon>
        <taxon>Eutetramitia</taxon>
        <taxon>Acrasidae</taxon>
        <taxon>Acrasis</taxon>
    </lineage>
</organism>
<dbReference type="Gene3D" id="3.90.380.10">
    <property type="entry name" value="Naphthalene 1,2-dioxygenase Alpha Subunit, Chain A, domain 1"/>
    <property type="match status" value="1"/>
</dbReference>
<keyword evidence="1" id="KW-0001">2Fe-2S</keyword>
<dbReference type="GO" id="GO:0046872">
    <property type="term" value="F:metal ion binding"/>
    <property type="evidence" value="ECO:0007669"/>
    <property type="project" value="UniProtKB-KW"/>
</dbReference>
<sequence length="384" mass="44133">MTETPQYNVGFKENWYPIIYSNYISPNKHYITKIWGEPVVAFRDSQNNAVCLQDLCPDSKTPLSRGIIKNGSIQLGQWVVSTDGTCEGRDQKVKHYRTGESQGIVFIWWGTGEINQKLPTYPEYTNPEYRLGNYIMDVDVNYIFHLSNLLDPVHYHLLHDGAIPNVTKDNYGRLKPVVIDDGCSILRYKFTNPEKNPDTSFDLAFSPGLTWTLRKGKVSDGSVLVIQQGFHVPMSPNRIRVLWRMYLSKIQIPPIHYMPEWCFDLMMKVILHNILGEDVDIIKGHFNRSVKYGAPEVNRPLTEDTLVVKLHDWEKQCLAKDGERPWFQSDLDRSQDFPIEYPPGNKTWMNRYRLCVSVAKAAALLSVAGVATTLCSKFLFYTTI</sequence>
<dbReference type="InterPro" id="IPR036922">
    <property type="entry name" value="Rieske_2Fe-2S_sf"/>
</dbReference>
<protein>
    <recommendedName>
        <fullName evidence="5">Rieske domain-containing protein</fullName>
    </recommendedName>
</protein>
<dbReference type="Gene3D" id="2.102.10.10">
    <property type="entry name" value="Rieske [2Fe-2S] iron-sulphur domain"/>
    <property type="match status" value="1"/>
</dbReference>
<name>A0AAW2ZSK2_9EUKA</name>
<dbReference type="GO" id="GO:0051537">
    <property type="term" value="F:2 iron, 2 sulfur cluster binding"/>
    <property type="evidence" value="ECO:0007669"/>
    <property type="project" value="UniProtKB-KW"/>
</dbReference>
<dbReference type="SUPFAM" id="SSF55961">
    <property type="entry name" value="Bet v1-like"/>
    <property type="match status" value="1"/>
</dbReference>
<feature type="domain" description="Rieske" evidence="5">
    <location>
        <begin position="15"/>
        <end position="107"/>
    </location>
</feature>
<dbReference type="PROSITE" id="PS51296">
    <property type="entry name" value="RIESKE"/>
    <property type="match status" value="1"/>
</dbReference>
<keyword evidence="3" id="KW-0408">Iron</keyword>
<evidence type="ECO:0000313" key="7">
    <source>
        <dbReference type="Proteomes" id="UP001431209"/>
    </source>
</evidence>
<comment type="caution">
    <text evidence="6">The sequence shown here is derived from an EMBL/GenBank/DDBJ whole genome shotgun (WGS) entry which is preliminary data.</text>
</comment>
<dbReference type="Pfam" id="PF00355">
    <property type="entry name" value="Rieske"/>
    <property type="match status" value="1"/>
</dbReference>
<dbReference type="GO" id="GO:0016491">
    <property type="term" value="F:oxidoreductase activity"/>
    <property type="evidence" value="ECO:0007669"/>
    <property type="project" value="TreeGrafter"/>
</dbReference>
<dbReference type="EMBL" id="JAOPGA020001843">
    <property type="protein sequence ID" value="KAL0491699.1"/>
    <property type="molecule type" value="Genomic_DNA"/>
</dbReference>